<keyword evidence="1" id="KW-0812">Transmembrane</keyword>
<feature type="transmembrane region" description="Helical" evidence="1">
    <location>
        <begin position="150"/>
        <end position="167"/>
    </location>
</feature>
<feature type="transmembrane region" description="Helical" evidence="1">
    <location>
        <begin position="38"/>
        <end position="59"/>
    </location>
</feature>
<organism evidence="2 3">
    <name type="scientific">Streptococcus salivarius</name>
    <dbReference type="NCBI Taxonomy" id="1304"/>
    <lineage>
        <taxon>Bacteria</taxon>
        <taxon>Bacillati</taxon>
        <taxon>Bacillota</taxon>
        <taxon>Bacilli</taxon>
        <taxon>Lactobacillales</taxon>
        <taxon>Streptococcaceae</taxon>
        <taxon>Streptococcus</taxon>
    </lineage>
</organism>
<accession>A0A074JJ30</accession>
<dbReference type="RefSeq" id="WP_037601645.1">
    <property type="nucleotide sequence ID" value="NZ_JJMS01000003.1"/>
</dbReference>
<feature type="transmembrane region" description="Helical" evidence="1">
    <location>
        <begin position="12"/>
        <end position="32"/>
    </location>
</feature>
<gene>
    <name evidence="2" type="ORF">DL07_01570</name>
</gene>
<proteinExistence type="predicted"/>
<evidence type="ECO:0008006" key="4">
    <source>
        <dbReference type="Google" id="ProtNLM"/>
    </source>
</evidence>
<comment type="caution">
    <text evidence="2">The sequence shown here is derived from an EMBL/GenBank/DDBJ whole genome shotgun (WGS) entry which is preliminary data.</text>
</comment>
<sequence length="216" mass="25324">MRYLIKKDLMNSNVFSGITFVVLLILLIILSMFKLEDFLPIILFLIILVAPLTYFMNILNYTDEDFYRLEQFLPIKIYKIVLARYIEYFIVTIACVLYIGSILILRGLFNSFYIQEAQMNVIFLGVSVSILFASFVMSGSFIFGNQNIKNISVSSFIITLLLVRLFMEYMSKKYNLANYFDIYDSRFLVSMLVAIAFSIYIISYFISLYGFRQKLR</sequence>
<feature type="transmembrane region" description="Helical" evidence="1">
    <location>
        <begin position="121"/>
        <end position="143"/>
    </location>
</feature>
<evidence type="ECO:0000256" key="1">
    <source>
        <dbReference type="SAM" id="Phobius"/>
    </source>
</evidence>
<keyword evidence="1" id="KW-0472">Membrane</keyword>
<dbReference type="InterPro" id="IPR025699">
    <property type="entry name" value="ABC2_memb-like"/>
</dbReference>
<protein>
    <recommendedName>
        <fullName evidence="4">ABC-2 transporter permease</fullName>
    </recommendedName>
</protein>
<name>A0A074JJ30_STRSL</name>
<reference evidence="2 3" key="1">
    <citation type="submission" date="2014-04" db="EMBL/GenBank/DDBJ databases">
        <title>Variable characteristics of bacteriocin-producing Streptococcus salivarius strains isolated from Malaysian subjects.</title>
        <authorList>
            <person name="Philip K."/>
            <person name="Barbour A."/>
        </authorList>
    </citation>
    <scope>NUCLEOTIDE SEQUENCE [LARGE SCALE GENOMIC DNA]</scope>
    <source>
        <strain evidence="2 3">NU10</strain>
    </source>
</reference>
<dbReference type="EMBL" id="JJMT01000011">
    <property type="protein sequence ID" value="KEO45392.1"/>
    <property type="molecule type" value="Genomic_DNA"/>
</dbReference>
<evidence type="ECO:0000313" key="2">
    <source>
        <dbReference type="EMBL" id="KEO45392.1"/>
    </source>
</evidence>
<evidence type="ECO:0000313" key="3">
    <source>
        <dbReference type="Proteomes" id="UP000027855"/>
    </source>
</evidence>
<dbReference type="AlphaFoldDB" id="A0A074JJ30"/>
<dbReference type="Proteomes" id="UP000027855">
    <property type="component" value="Unassembled WGS sequence"/>
</dbReference>
<dbReference type="Pfam" id="PF13346">
    <property type="entry name" value="ABC2_membrane_5"/>
    <property type="match status" value="1"/>
</dbReference>
<feature type="transmembrane region" description="Helical" evidence="1">
    <location>
        <begin position="187"/>
        <end position="211"/>
    </location>
</feature>
<keyword evidence="1" id="KW-1133">Transmembrane helix</keyword>
<feature type="transmembrane region" description="Helical" evidence="1">
    <location>
        <begin position="85"/>
        <end position="109"/>
    </location>
</feature>